<keyword evidence="3" id="KW-1185">Reference proteome</keyword>
<dbReference type="Proteomes" id="UP000028524">
    <property type="component" value="Unassembled WGS sequence"/>
</dbReference>
<dbReference type="EMBL" id="KL659601">
    <property type="protein sequence ID" value="KFA69222.1"/>
    <property type="molecule type" value="Genomic_DNA"/>
</dbReference>
<feature type="transmembrane region" description="Helical" evidence="1">
    <location>
        <begin position="347"/>
        <end position="367"/>
    </location>
</feature>
<feature type="transmembrane region" description="Helical" evidence="1">
    <location>
        <begin position="306"/>
        <end position="327"/>
    </location>
</feature>
<sequence>MRRRSPARFDNIDDIGYKSDFKDQEYRERVLCIPWTRNLQMQISPSLFQLICQEYDLPIAFQYALLSRDKSLESTKGCFFVKDNSRRSDRFYVFHKLQIAFNATLAICTIYDHVDDTIFHLVIGKVAYLQPWGDRVGALRDLPETRNPFGIHILLLHETYVGTLGDAREDRRVLVGLVGENSNPLGENADNPDEGIKVLHNLAQTHHIILENLANIEQALDFLDSAMDQLSKSGYPITAQAIDTDRQLLRYIRSACLHSKRWVSNYRDRVNIQINLAFHLSQQQDNRINAQLAEDSYREASAMTTIAVVTLFFLPGTFISAIFGMVFFDYASDENGAGSIHTSGYLWWYFLSSALVTGTVFLAWGYWKRNRERQYLERHKLQKKKETGEGRK</sequence>
<dbReference type="AlphaFoldDB" id="A0A084QZ37"/>
<keyword evidence="1" id="KW-1133">Transmembrane helix</keyword>
<dbReference type="Gene3D" id="1.20.58.340">
    <property type="entry name" value="Magnesium transport protein CorA, transmembrane region"/>
    <property type="match status" value="1"/>
</dbReference>
<gene>
    <name evidence="2" type="ORF">S40285_00130</name>
</gene>
<dbReference type="HOGENOM" id="CLU_681815_0_0_1"/>
<organism evidence="2 3">
    <name type="scientific">Stachybotrys chlorohalonatus (strain IBT 40285)</name>
    <dbReference type="NCBI Taxonomy" id="1283841"/>
    <lineage>
        <taxon>Eukaryota</taxon>
        <taxon>Fungi</taxon>
        <taxon>Dikarya</taxon>
        <taxon>Ascomycota</taxon>
        <taxon>Pezizomycotina</taxon>
        <taxon>Sordariomycetes</taxon>
        <taxon>Hypocreomycetidae</taxon>
        <taxon>Hypocreales</taxon>
        <taxon>Stachybotryaceae</taxon>
        <taxon>Stachybotrys</taxon>
    </lineage>
</organism>
<keyword evidence="1" id="KW-0472">Membrane</keyword>
<reference evidence="2 3" key="1">
    <citation type="journal article" date="2014" name="BMC Genomics">
        <title>Comparative genome sequencing reveals chemotype-specific gene clusters in the toxigenic black mold Stachybotrys.</title>
        <authorList>
            <person name="Semeiks J."/>
            <person name="Borek D."/>
            <person name="Otwinowski Z."/>
            <person name="Grishin N.V."/>
        </authorList>
    </citation>
    <scope>NUCLEOTIDE SEQUENCE [LARGE SCALE GENOMIC DNA]</scope>
    <source>
        <strain evidence="2 3">IBT 40285</strain>
    </source>
</reference>
<protein>
    <submittedName>
        <fullName evidence="2">Uncharacterized protein</fullName>
    </submittedName>
</protein>
<proteinExistence type="predicted"/>
<dbReference type="STRING" id="1283841.A0A084QZ37"/>
<evidence type="ECO:0000256" key="1">
    <source>
        <dbReference type="SAM" id="Phobius"/>
    </source>
</evidence>
<evidence type="ECO:0000313" key="2">
    <source>
        <dbReference type="EMBL" id="KFA69222.1"/>
    </source>
</evidence>
<name>A0A084QZ37_STAC4</name>
<accession>A0A084QZ37</accession>
<keyword evidence="1" id="KW-0812">Transmembrane</keyword>
<dbReference type="OrthoDB" id="3561681at2759"/>
<dbReference type="InParanoid" id="A0A084QZ37"/>
<evidence type="ECO:0000313" key="3">
    <source>
        <dbReference type="Proteomes" id="UP000028524"/>
    </source>
</evidence>